<dbReference type="PANTHER" id="PTHR40758:SF1">
    <property type="entry name" value="CONSERVED PROTEIN"/>
    <property type="match status" value="1"/>
</dbReference>
<accession>A0A0A6XAP8</accession>
<dbReference type="AlphaFoldDB" id="A0A0A6XAP8"/>
<dbReference type="OrthoDB" id="3671213at2"/>
<gene>
    <name evidence="3" type="ORF">MB27_12015</name>
</gene>
<evidence type="ECO:0000259" key="1">
    <source>
        <dbReference type="Pfam" id="PF07398"/>
    </source>
</evidence>
<evidence type="ECO:0000259" key="2">
    <source>
        <dbReference type="Pfam" id="PF11716"/>
    </source>
</evidence>
<dbReference type="Proteomes" id="UP000054537">
    <property type="component" value="Unassembled WGS sequence"/>
</dbReference>
<dbReference type="Pfam" id="PF07398">
    <property type="entry name" value="MDMPI_C"/>
    <property type="match status" value="1"/>
</dbReference>
<dbReference type="RefSeq" id="WP_043524423.1">
    <property type="nucleotide sequence ID" value="NZ_BAABKU010000016.1"/>
</dbReference>
<dbReference type="InterPro" id="IPR024344">
    <property type="entry name" value="MDMPI_metal-binding"/>
</dbReference>
<dbReference type="STRING" id="1869.MB27_12015"/>
<sequence length="224" mass="24518">MTLDYLTLLDAEFAAFQDCLDGDLTAPVEHCGDWTLRDLAVHLGQGNLWAATAIVDGHGRYQEQPPPEDVATWFAQSARTLTGALAREPETAAWTFAPPRTVGFWRRRRCLETAVHRWDAEHALGRAGELDPALCADGVAEVLEMFLPRQIRLGRAEAPEAAVRFEATDTAGTWVLGPGEPVATITGTAQELMLALWGRAPWPWGRLTGDREAAEKALARPLVP</sequence>
<evidence type="ECO:0008006" key="5">
    <source>
        <dbReference type="Google" id="ProtNLM"/>
    </source>
</evidence>
<protein>
    <recommendedName>
        <fullName evidence="5">Mycothiol-dependent maleylpyruvate isomerase metal-binding domain-containing protein</fullName>
    </recommendedName>
</protein>
<dbReference type="eggNOG" id="COG3550">
    <property type="taxonomic scope" value="Bacteria"/>
</dbReference>
<dbReference type="GO" id="GO:0005886">
    <property type="term" value="C:plasma membrane"/>
    <property type="evidence" value="ECO:0007669"/>
    <property type="project" value="TreeGrafter"/>
</dbReference>
<dbReference type="EMBL" id="JRTT01000012">
    <property type="protein sequence ID" value="KHD77177.1"/>
    <property type="molecule type" value="Genomic_DNA"/>
</dbReference>
<evidence type="ECO:0000313" key="4">
    <source>
        <dbReference type="Proteomes" id="UP000054537"/>
    </source>
</evidence>
<dbReference type="InterPro" id="IPR034660">
    <property type="entry name" value="DinB/YfiT-like"/>
</dbReference>
<dbReference type="InterPro" id="IPR017517">
    <property type="entry name" value="Maleyloyr_isom"/>
</dbReference>
<dbReference type="PANTHER" id="PTHR40758">
    <property type="entry name" value="CONSERVED PROTEIN"/>
    <property type="match status" value="1"/>
</dbReference>
<feature type="domain" description="MDMPI C-terminal" evidence="1">
    <location>
        <begin position="134"/>
        <end position="215"/>
    </location>
</feature>
<name>A0A0A6XAP8_ACTUT</name>
<evidence type="ECO:0000313" key="3">
    <source>
        <dbReference type="EMBL" id="KHD77177.1"/>
    </source>
</evidence>
<organism evidence="3 4">
    <name type="scientific">Actinoplanes utahensis</name>
    <dbReference type="NCBI Taxonomy" id="1869"/>
    <lineage>
        <taxon>Bacteria</taxon>
        <taxon>Bacillati</taxon>
        <taxon>Actinomycetota</taxon>
        <taxon>Actinomycetes</taxon>
        <taxon>Micromonosporales</taxon>
        <taxon>Micromonosporaceae</taxon>
        <taxon>Actinoplanes</taxon>
    </lineage>
</organism>
<keyword evidence="4" id="KW-1185">Reference proteome</keyword>
<dbReference type="NCBIfam" id="TIGR03083">
    <property type="entry name" value="maleylpyruvate isomerase family mycothiol-dependent enzyme"/>
    <property type="match status" value="1"/>
</dbReference>
<dbReference type="Pfam" id="PF11716">
    <property type="entry name" value="MDMPI_N"/>
    <property type="match status" value="1"/>
</dbReference>
<dbReference type="InterPro" id="IPR010872">
    <property type="entry name" value="MDMPI_C-term_domain"/>
</dbReference>
<dbReference type="SUPFAM" id="SSF109854">
    <property type="entry name" value="DinB/YfiT-like putative metalloenzymes"/>
    <property type="match status" value="1"/>
</dbReference>
<reference evidence="3 4" key="1">
    <citation type="submission" date="2014-10" db="EMBL/GenBank/DDBJ databases">
        <title>Draft genome sequence of Actinoplanes utahensis NRRL 12052.</title>
        <authorList>
            <person name="Velasco-Bucheli B."/>
            <person name="del Cerro C."/>
            <person name="Hormigo D."/>
            <person name="Garcia J.L."/>
            <person name="Acebal C."/>
            <person name="Arroyo M."/>
            <person name="de la Mata I."/>
        </authorList>
    </citation>
    <scope>NUCLEOTIDE SEQUENCE [LARGE SCALE GENOMIC DNA]</scope>
    <source>
        <strain evidence="3 4">NRRL 12052</strain>
    </source>
</reference>
<dbReference type="GO" id="GO:0046872">
    <property type="term" value="F:metal ion binding"/>
    <property type="evidence" value="ECO:0007669"/>
    <property type="project" value="InterPro"/>
</dbReference>
<comment type="caution">
    <text evidence="3">The sequence shown here is derived from an EMBL/GenBank/DDBJ whole genome shotgun (WGS) entry which is preliminary data.</text>
</comment>
<feature type="domain" description="Mycothiol-dependent maleylpyruvate isomerase metal-binding" evidence="2">
    <location>
        <begin position="9"/>
        <end position="120"/>
    </location>
</feature>
<proteinExistence type="predicted"/>